<dbReference type="EMBL" id="PFTV01000071">
    <property type="protein sequence ID" value="PJB57284.1"/>
    <property type="molecule type" value="Genomic_DNA"/>
</dbReference>
<reference evidence="1 5" key="1">
    <citation type="journal article" date="2016" name="Environ. Microbiol.">
        <title>Genomic resolution of a cold subsurface aquifer community provides metabolic insights for novel microbes adapted to high CO concentrations.</title>
        <authorList>
            <person name="Probst A.J."/>
            <person name="Castelle C.J."/>
            <person name="Singh A."/>
            <person name="Brown C.T."/>
            <person name="Anantharaman K."/>
            <person name="Sharon I."/>
            <person name="Hug L.A."/>
            <person name="Burstein D."/>
            <person name="Emerson J.B."/>
            <person name="Thomas B.C."/>
            <person name="Banfield J.F."/>
        </authorList>
    </citation>
    <scope>NUCLEOTIDE SEQUENCE [LARGE SCALE GENOMIC DNA]</scope>
    <source>
        <strain evidence="1">CG2_30_33_13</strain>
    </source>
</reference>
<evidence type="ECO:0000313" key="7">
    <source>
        <dbReference type="Proteomes" id="UP000230646"/>
    </source>
</evidence>
<proteinExistence type="predicted"/>
<evidence type="ECO:0000313" key="6">
    <source>
        <dbReference type="Proteomes" id="UP000228560"/>
    </source>
</evidence>
<dbReference type="Proteomes" id="UP000231493">
    <property type="component" value="Unassembled WGS sequence"/>
</dbReference>
<sequence>MGDNNSLTKEKIYTIFGVLSTFRIIVLCDIKLSSFPAFLGGAERISQNESKVESISLNFLIYTGSALLKNKKGTG</sequence>
<dbReference type="EMBL" id="MNYY01000013">
    <property type="protein sequence ID" value="OIP74848.1"/>
    <property type="molecule type" value="Genomic_DNA"/>
</dbReference>
<evidence type="ECO:0000313" key="3">
    <source>
        <dbReference type="EMBL" id="PIY31729.1"/>
    </source>
</evidence>
<reference evidence="6 7" key="2">
    <citation type="submission" date="2017-09" db="EMBL/GenBank/DDBJ databases">
        <title>Depth-based differentiation of microbial function through sediment-hosted aquifers and enrichment of novel symbionts in the deep terrestrial subsurface.</title>
        <authorList>
            <person name="Probst A.J."/>
            <person name="Ladd B."/>
            <person name="Jarett J.K."/>
            <person name="Geller-Mcgrath D.E."/>
            <person name="Sieber C.M."/>
            <person name="Emerson J.B."/>
            <person name="Anantharaman K."/>
            <person name="Thomas B.C."/>
            <person name="Malmstrom R."/>
            <person name="Stieglmeier M."/>
            <person name="Klingl A."/>
            <person name="Woyke T."/>
            <person name="Ryan C.M."/>
            <person name="Banfield J.F."/>
        </authorList>
    </citation>
    <scope>NUCLEOTIDE SEQUENCE [LARGE SCALE GENOMIC DNA]</scope>
    <source>
        <strain evidence="3">CG_4_10_14_3_um_filter_34_13</strain>
        <strain evidence="4">CG_4_9_14_3_um_filter_33_16</strain>
    </source>
</reference>
<evidence type="ECO:0000313" key="5">
    <source>
        <dbReference type="Proteomes" id="UP000182763"/>
    </source>
</evidence>
<gene>
    <name evidence="1" type="ORF">AUK42_00580</name>
    <name evidence="4" type="ORF">CO097_02755</name>
    <name evidence="3" type="ORF">COZ07_08260</name>
    <name evidence="2" type="ORF">COZ58_03585</name>
</gene>
<accession>A0A2M7PMB1</accession>
<accession>A0A1J5H6T7</accession>
<dbReference type="EMBL" id="PFIP01000062">
    <property type="protein sequence ID" value="PIX34547.1"/>
    <property type="molecule type" value="Genomic_DNA"/>
</dbReference>
<evidence type="ECO:0000313" key="2">
    <source>
        <dbReference type="EMBL" id="PIX34547.1"/>
    </source>
</evidence>
<dbReference type="AlphaFoldDB" id="A0A1J5H6T7"/>
<dbReference type="Proteomes" id="UP000228560">
    <property type="component" value="Unassembled WGS sequence"/>
</dbReference>
<dbReference type="EMBL" id="PFKO01000305">
    <property type="protein sequence ID" value="PIY31729.1"/>
    <property type="molecule type" value="Genomic_DNA"/>
</dbReference>
<accession>A0A2M8CDY9</accession>
<comment type="caution">
    <text evidence="1">The sequence shown here is derived from an EMBL/GenBank/DDBJ whole genome shotgun (WGS) entry which is preliminary data.</text>
</comment>
<evidence type="ECO:0000313" key="4">
    <source>
        <dbReference type="EMBL" id="PJB57284.1"/>
    </source>
</evidence>
<name>A0A1J5H6T7_9BACT</name>
<organism evidence="1 5">
    <name type="scientific">Candidatus Infernicultor aquiphilus</name>
    <dbReference type="NCBI Taxonomy" id="1805029"/>
    <lineage>
        <taxon>Bacteria</taxon>
        <taxon>Pseudomonadati</taxon>
        <taxon>Atribacterota</taxon>
        <taxon>Candidatus Phoenicimicrobiia</taxon>
        <taxon>Candidatus Pheonicimicrobiales</taxon>
        <taxon>Candidatus Phoenicimicrobiaceae</taxon>
        <taxon>Candidatus Infernicultor</taxon>
    </lineage>
</organism>
<protein>
    <submittedName>
        <fullName evidence="1">Uncharacterized protein</fullName>
    </submittedName>
</protein>
<evidence type="ECO:0000313" key="1">
    <source>
        <dbReference type="EMBL" id="OIP74848.1"/>
    </source>
</evidence>
<dbReference type="Proteomes" id="UP000230646">
    <property type="component" value="Unassembled WGS sequence"/>
</dbReference>
<accession>A0A2M7K8U3</accession>
<reference evidence="2" key="3">
    <citation type="submission" date="2017-09" db="EMBL/GenBank/DDBJ databases">
        <title>Depth-based differentiation of microbial function through sediment-hosted aquifers and enrichment of novel symbionts in the deep terrestrial subsurface.</title>
        <authorList>
            <person name="Probst A.J."/>
            <person name="Ladd B."/>
            <person name="Jarett J.K."/>
            <person name="Geller-Mcgrath D.E."/>
            <person name="Sieber C.M.K."/>
            <person name="Emerson J.B."/>
            <person name="Anantharaman K."/>
            <person name="Thomas B.C."/>
            <person name="Malmstrom R."/>
            <person name="Stieglmeier M."/>
            <person name="Klingl A."/>
            <person name="Woyke T."/>
            <person name="Ryan C.M."/>
            <person name="Banfield J.F."/>
        </authorList>
    </citation>
    <scope>NUCLEOTIDE SEQUENCE</scope>
    <source>
        <strain evidence="2">CG_4_8_14_3_um_filter_34_18</strain>
    </source>
</reference>
<dbReference type="Proteomes" id="UP000182763">
    <property type="component" value="Unassembled WGS sequence"/>
</dbReference>